<evidence type="ECO:0000256" key="2">
    <source>
        <dbReference type="SAM" id="Phobius"/>
    </source>
</evidence>
<reference evidence="3" key="1">
    <citation type="journal article" date="2020" name="Stud. Mycol.">
        <title>101 Dothideomycetes genomes: a test case for predicting lifestyles and emergence of pathogens.</title>
        <authorList>
            <person name="Haridas S."/>
            <person name="Albert R."/>
            <person name="Binder M."/>
            <person name="Bloem J."/>
            <person name="Labutti K."/>
            <person name="Salamov A."/>
            <person name="Andreopoulos B."/>
            <person name="Baker S."/>
            <person name="Barry K."/>
            <person name="Bills G."/>
            <person name="Bluhm B."/>
            <person name="Cannon C."/>
            <person name="Castanera R."/>
            <person name="Culley D."/>
            <person name="Daum C."/>
            <person name="Ezra D."/>
            <person name="Gonzalez J."/>
            <person name="Henrissat B."/>
            <person name="Kuo A."/>
            <person name="Liang C."/>
            <person name="Lipzen A."/>
            <person name="Lutzoni F."/>
            <person name="Magnuson J."/>
            <person name="Mondo S."/>
            <person name="Nolan M."/>
            <person name="Ohm R."/>
            <person name="Pangilinan J."/>
            <person name="Park H.-J."/>
            <person name="Ramirez L."/>
            <person name="Alfaro M."/>
            <person name="Sun H."/>
            <person name="Tritt A."/>
            <person name="Yoshinaga Y."/>
            <person name="Zwiers L.-H."/>
            <person name="Turgeon B."/>
            <person name="Goodwin S."/>
            <person name="Spatafora J."/>
            <person name="Crous P."/>
            <person name="Grigoriev I."/>
        </authorList>
    </citation>
    <scope>NUCLEOTIDE SEQUENCE</scope>
    <source>
        <strain evidence="3">CBS 113979</strain>
    </source>
</reference>
<dbReference type="AlphaFoldDB" id="A0A6G1HFE1"/>
<name>A0A6G1HFE1_9PEZI</name>
<keyword evidence="2" id="KW-1133">Transmembrane helix</keyword>
<evidence type="ECO:0000313" key="3">
    <source>
        <dbReference type="EMBL" id="KAF1991740.1"/>
    </source>
</evidence>
<sequence length="260" mass="29132">MSYSTPASNDVDTTTIPVTIVVLFIVLFLLFSIAEYYRRRTLSRRASRTNPGNRPANPKADAGPAIPLVPLNAPGPGPGPGPAGRAVDPPPPAVVMNHRETQALRERLLALKEKMRVRRAAYELQREREREWERDRDGYEWFGDRKRIWNGDECVNLASCGRSCPVTTPTAPDMGGCQAPRKYYWPNFTDEVAGNENESGHETGDVRGSGFQQKASRRDSSVSDYPLYLHPYVESGIDMNMRKRNRRGGRGDGRWTAAKL</sequence>
<protein>
    <submittedName>
        <fullName evidence="3">Uncharacterized protein</fullName>
    </submittedName>
</protein>
<feature type="region of interest" description="Disordered" evidence="1">
    <location>
        <begin position="193"/>
        <end position="219"/>
    </location>
</feature>
<evidence type="ECO:0000256" key="1">
    <source>
        <dbReference type="SAM" id="MobiDB-lite"/>
    </source>
</evidence>
<feature type="region of interest" description="Disordered" evidence="1">
    <location>
        <begin position="45"/>
        <end position="85"/>
    </location>
</feature>
<gene>
    <name evidence="3" type="ORF">K402DRAFT_417006</name>
</gene>
<feature type="transmembrane region" description="Helical" evidence="2">
    <location>
        <begin position="16"/>
        <end position="37"/>
    </location>
</feature>
<accession>A0A6G1HFE1</accession>
<dbReference type="EMBL" id="ML977139">
    <property type="protein sequence ID" value="KAF1991740.1"/>
    <property type="molecule type" value="Genomic_DNA"/>
</dbReference>
<evidence type="ECO:0000313" key="4">
    <source>
        <dbReference type="Proteomes" id="UP000800041"/>
    </source>
</evidence>
<organism evidence="3 4">
    <name type="scientific">Aulographum hederae CBS 113979</name>
    <dbReference type="NCBI Taxonomy" id="1176131"/>
    <lineage>
        <taxon>Eukaryota</taxon>
        <taxon>Fungi</taxon>
        <taxon>Dikarya</taxon>
        <taxon>Ascomycota</taxon>
        <taxon>Pezizomycotina</taxon>
        <taxon>Dothideomycetes</taxon>
        <taxon>Pleosporomycetidae</taxon>
        <taxon>Aulographales</taxon>
        <taxon>Aulographaceae</taxon>
    </lineage>
</organism>
<keyword evidence="2" id="KW-0812">Transmembrane</keyword>
<proteinExistence type="predicted"/>
<keyword evidence="4" id="KW-1185">Reference proteome</keyword>
<dbReference type="Proteomes" id="UP000800041">
    <property type="component" value="Unassembled WGS sequence"/>
</dbReference>
<keyword evidence="2" id="KW-0472">Membrane</keyword>